<comment type="caution">
    <text evidence="1">The sequence shown here is derived from an EMBL/GenBank/DDBJ whole genome shotgun (WGS) entry which is preliminary data.</text>
</comment>
<reference evidence="1 2" key="1">
    <citation type="submission" date="2020-05" db="EMBL/GenBank/DDBJ databases">
        <title>Hymenobacter terrestris sp. nov. and Hymenobacter lapidiphilus sp. nov., isolated from regoliths in Antarctica.</title>
        <authorList>
            <person name="Sedlacek I."/>
            <person name="Pantucek R."/>
            <person name="Zeman M."/>
            <person name="Holochova P."/>
            <person name="Kralova S."/>
            <person name="Stankova E."/>
            <person name="Sedo O."/>
            <person name="Micenkova L."/>
            <person name="Svec P."/>
            <person name="Gupta V."/>
            <person name="Sood U."/>
            <person name="Korpole U.S."/>
            <person name="Lal R."/>
        </authorList>
    </citation>
    <scope>NUCLEOTIDE SEQUENCE [LARGE SCALE GENOMIC DNA]</scope>
    <source>
        <strain evidence="1 2">P5342</strain>
    </source>
</reference>
<evidence type="ECO:0000313" key="2">
    <source>
        <dbReference type="Proteomes" id="UP000565521"/>
    </source>
</evidence>
<accession>A0A7Y7PN62</accession>
<proteinExistence type="predicted"/>
<dbReference type="RefSeq" id="WP_176907793.1">
    <property type="nucleotide sequence ID" value="NZ_JABKAU010000009.1"/>
</dbReference>
<sequence>MNPVFPLFCLQKETKPYGYLVEEAQDLSYCNLAWYYDSQQNPELYFDASGTKVGRRLKLKRSFGRWQKLLSYFYWGKILVESEWYIIGYYRFEELKEQVALCVKADDDVMTQFIEAEHLTLLVQQARHFGDLYMVLQGAIYNSEDDDSLDA</sequence>
<keyword evidence="2" id="KW-1185">Reference proteome</keyword>
<dbReference type="AlphaFoldDB" id="A0A7Y7PN62"/>
<name>A0A7Y7PN62_9BACT</name>
<protein>
    <submittedName>
        <fullName evidence="1">Uncharacterized protein</fullName>
    </submittedName>
</protein>
<evidence type="ECO:0000313" key="1">
    <source>
        <dbReference type="EMBL" id="NVO30874.1"/>
    </source>
</evidence>
<gene>
    <name evidence="1" type="ORF">HW554_06620</name>
</gene>
<dbReference type="EMBL" id="JABKAU010000009">
    <property type="protein sequence ID" value="NVO30874.1"/>
    <property type="molecule type" value="Genomic_DNA"/>
</dbReference>
<dbReference type="Proteomes" id="UP000565521">
    <property type="component" value="Unassembled WGS sequence"/>
</dbReference>
<organism evidence="1 2">
    <name type="scientific">Hymenobacter lapidiphilus</name>
    <dbReference type="NCBI Taxonomy" id="2608003"/>
    <lineage>
        <taxon>Bacteria</taxon>
        <taxon>Pseudomonadati</taxon>
        <taxon>Bacteroidota</taxon>
        <taxon>Cytophagia</taxon>
        <taxon>Cytophagales</taxon>
        <taxon>Hymenobacteraceae</taxon>
        <taxon>Hymenobacter</taxon>
    </lineage>
</organism>